<reference evidence="1" key="1">
    <citation type="submission" date="2021-03" db="EMBL/GenBank/DDBJ databases">
        <authorList>
            <consortium name="DOE Joint Genome Institute"/>
            <person name="Ahrendt S."/>
            <person name="Looney B.P."/>
            <person name="Miyauchi S."/>
            <person name="Morin E."/>
            <person name="Drula E."/>
            <person name="Courty P.E."/>
            <person name="Chicoki N."/>
            <person name="Fauchery L."/>
            <person name="Kohler A."/>
            <person name="Kuo A."/>
            <person name="Labutti K."/>
            <person name="Pangilinan J."/>
            <person name="Lipzen A."/>
            <person name="Riley R."/>
            <person name="Andreopoulos W."/>
            <person name="He G."/>
            <person name="Johnson J."/>
            <person name="Barry K.W."/>
            <person name="Grigoriev I.V."/>
            <person name="Nagy L."/>
            <person name="Hibbett D."/>
            <person name="Henrissat B."/>
            <person name="Matheny P.B."/>
            <person name="Labbe J."/>
            <person name="Martin F."/>
        </authorList>
    </citation>
    <scope>NUCLEOTIDE SEQUENCE</scope>
    <source>
        <strain evidence="1">HHB10654</strain>
    </source>
</reference>
<sequence>MDEWRDFSSVLLGVCHIVAEGAAAHGVVLALQVAFPGLEALRLHGVALRDALLGDVHELNVPSLRTSLDEARLGDVLQALAQERLASGRLIKWEICQG</sequence>
<dbReference type="EMBL" id="MU277230">
    <property type="protein sequence ID" value="KAI0058976.1"/>
    <property type="molecule type" value="Genomic_DNA"/>
</dbReference>
<reference evidence="1" key="2">
    <citation type="journal article" date="2022" name="New Phytol.">
        <title>Evolutionary transition to the ectomycorrhizal habit in the genomes of a hyperdiverse lineage of mushroom-forming fungi.</title>
        <authorList>
            <person name="Looney B."/>
            <person name="Miyauchi S."/>
            <person name="Morin E."/>
            <person name="Drula E."/>
            <person name="Courty P.E."/>
            <person name="Kohler A."/>
            <person name="Kuo A."/>
            <person name="LaButti K."/>
            <person name="Pangilinan J."/>
            <person name="Lipzen A."/>
            <person name="Riley R."/>
            <person name="Andreopoulos W."/>
            <person name="He G."/>
            <person name="Johnson J."/>
            <person name="Nolan M."/>
            <person name="Tritt A."/>
            <person name="Barry K.W."/>
            <person name="Grigoriev I.V."/>
            <person name="Nagy L.G."/>
            <person name="Hibbett D."/>
            <person name="Henrissat B."/>
            <person name="Matheny P.B."/>
            <person name="Labbe J."/>
            <person name="Martin F.M."/>
        </authorList>
    </citation>
    <scope>NUCLEOTIDE SEQUENCE</scope>
    <source>
        <strain evidence="1">HHB10654</strain>
    </source>
</reference>
<dbReference type="Proteomes" id="UP000814140">
    <property type="component" value="Unassembled WGS sequence"/>
</dbReference>
<protein>
    <submittedName>
        <fullName evidence="1">Uncharacterized protein</fullName>
    </submittedName>
</protein>
<gene>
    <name evidence="1" type="ORF">BV25DRAFT_1178013</name>
</gene>
<comment type="caution">
    <text evidence="1">The sequence shown here is derived from an EMBL/GenBank/DDBJ whole genome shotgun (WGS) entry which is preliminary data.</text>
</comment>
<name>A0ACB8SSU2_9AGAM</name>
<accession>A0ACB8SSU2</accession>
<keyword evidence="2" id="KW-1185">Reference proteome</keyword>
<evidence type="ECO:0000313" key="2">
    <source>
        <dbReference type="Proteomes" id="UP000814140"/>
    </source>
</evidence>
<proteinExistence type="predicted"/>
<evidence type="ECO:0000313" key="1">
    <source>
        <dbReference type="EMBL" id="KAI0058976.1"/>
    </source>
</evidence>
<organism evidence="1 2">
    <name type="scientific">Artomyces pyxidatus</name>
    <dbReference type="NCBI Taxonomy" id="48021"/>
    <lineage>
        <taxon>Eukaryota</taxon>
        <taxon>Fungi</taxon>
        <taxon>Dikarya</taxon>
        <taxon>Basidiomycota</taxon>
        <taxon>Agaricomycotina</taxon>
        <taxon>Agaricomycetes</taxon>
        <taxon>Russulales</taxon>
        <taxon>Auriscalpiaceae</taxon>
        <taxon>Artomyces</taxon>
    </lineage>
</organism>